<dbReference type="EMBL" id="VSRR010037052">
    <property type="protein sequence ID" value="MPC73569.1"/>
    <property type="molecule type" value="Genomic_DNA"/>
</dbReference>
<dbReference type="Proteomes" id="UP000324222">
    <property type="component" value="Unassembled WGS sequence"/>
</dbReference>
<reference evidence="1 2" key="1">
    <citation type="submission" date="2019-05" db="EMBL/GenBank/DDBJ databases">
        <title>Another draft genome of Portunus trituberculatus and its Hox gene families provides insights of decapod evolution.</title>
        <authorList>
            <person name="Jeong J.-H."/>
            <person name="Song I."/>
            <person name="Kim S."/>
            <person name="Choi T."/>
            <person name="Kim D."/>
            <person name="Ryu S."/>
            <person name="Kim W."/>
        </authorList>
    </citation>
    <scope>NUCLEOTIDE SEQUENCE [LARGE SCALE GENOMIC DNA]</scope>
    <source>
        <tissue evidence="1">Muscle</tissue>
    </source>
</reference>
<name>A0A5B7HUY5_PORTR</name>
<proteinExistence type="predicted"/>
<evidence type="ECO:0008006" key="3">
    <source>
        <dbReference type="Google" id="ProtNLM"/>
    </source>
</evidence>
<comment type="caution">
    <text evidence="1">The sequence shown here is derived from an EMBL/GenBank/DDBJ whole genome shotgun (WGS) entry which is preliminary data.</text>
</comment>
<evidence type="ECO:0000313" key="1">
    <source>
        <dbReference type="EMBL" id="MPC73569.1"/>
    </source>
</evidence>
<dbReference type="AlphaFoldDB" id="A0A5B7HUY5"/>
<accession>A0A5B7HUY5</accession>
<protein>
    <recommendedName>
        <fullName evidence="3">PH domain-containing protein</fullName>
    </recommendedName>
</protein>
<organism evidence="1 2">
    <name type="scientific">Portunus trituberculatus</name>
    <name type="common">Swimming crab</name>
    <name type="synonym">Neptunus trituberculatus</name>
    <dbReference type="NCBI Taxonomy" id="210409"/>
    <lineage>
        <taxon>Eukaryota</taxon>
        <taxon>Metazoa</taxon>
        <taxon>Ecdysozoa</taxon>
        <taxon>Arthropoda</taxon>
        <taxon>Crustacea</taxon>
        <taxon>Multicrustacea</taxon>
        <taxon>Malacostraca</taxon>
        <taxon>Eumalacostraca</taxon>
        <taxon>Eucarida</taxon>
        <taxon>Decapoda</taxon>
        <taxon>Pleocyemata</taxon>
        <taxon>Brachyura</taxon>
        <taxon>Eubrachyura</taxon>
        <taxon>Portunoidea</taxon>
        <taxon>Portunidae</taxon>
        <taxon>Portuninae</taxon>
        <taxon>Portunus</taxon>
    </lineage>
</organism>
<keyword evidence="2" id="KW-1185">Reference proteome</keyword>
<gene>
    <name evidence="1" type="ORF">E2C01_067903</name>
</gene>
<sequence>MCLFSGLTQGREEVRLLLETREEAEVWVGMLQVTAVSRSLQLEGLNLECGAAGE</sequence>
<evidence type="ECO:0000313" key="2">
    <source>
        <dbReference type="Proteomes" id="UP000324222"/>
    </source>
</evidence>